<dbReference type="EMBL" id="PEBI01000001">
    <property type="protein sequence ID" value="PJM73712.1"/>
    <property type="molecule type" value="Genomic_DNA"/>
</dbReference>
<evidence type="ECO:0000256" key="1">
    <source>
        <dbReference type="ARBA" id="ARBA00010923"/>
    </source>
</evidence>
<evidence type="ECO:0000313" key="5">
    <source>
        <dbReference type="EMBL" id="PJM73712.1"/>
    </source>
</evidence>
<dbReference type="Pfam" id="PF01420">
    <property type="entry name" value="Methylase_S"/>
    <property type="match status" value="1"/>
</dbReference>
<dbReference type="RefSeq" id="WP_100509859.1">
    <property type="nucleotide sequence ID" value="NZ_PEBI01000001.1"/>
</dbReference>
<accession>A0A2M9HA74</accession>
<evidence type="ECO:0000256" key="3">
    <source>
        <dbReference type="ARBA" id="ARBA00023125"/>
    </source>
</evidence>
<dbReference type="Gene3D" id="1.10.287.1120">
    <property type="entry name" value="Bipartite methylase S protein"/>
    <property type="match status" value="1"/>
</dbReference>
<comment type="similarity">
    <text evidence="1">Belongs to the type-I restriction system S methylase family.</text>
</comment>
<evidence type="ECO:0000313" key="6">
    <source>
        <dbReference type="Proteomes" id="UP000229095"/>
    </source>
</evidence>
<dbReference type="CDD" id="cd17249">
    <property type="entry name" value="RMtype1_S_EcoR124I-TRD2-CR2_like"/>
    <property type="match status" value="1"/>
</dbReference>
<sequence>MERYSAYKDSGIDWIGEIPAGWDVRRVKTFATASGGGTPSKDNPSFWDGEIPWVSSAEVKQKFIDDTSQHISEDAIANSSTNLYPAGTTVMVVRSGILKHTIPVSFITRDMAVNQDIKAFTFTDYSKRFFRYFVNGMNDRLLLVLTKSTTTVDNIDMDQFMICPFTYPSMQEQELIADYLDERTGAIDAAVEDVERSVELLNEYRQSVISEAVTKGLDPNASMKDSGIDWISQIPVEWKATRLKWLGLLQKGSGIKREDIIAEGKPCIRYGELYTTYGHEVKKVISKIPSELYEIQPKLCDGEILMALTGETKEDIGRATVNQTGNDIAFGGDTLAVKHLTCNGRFLSFAINSEYFNQQRTQGAKGDIIVHLSAQWIANCQIAVPSFTEQQAIADYLEKKLNGIDSLISQKQSLIVRLKEYRASLISECVTGKVRVPCVHETETED</sequence>
<dbReference type="OrthoDB" id="3197085at2"/>
<dbReference type="PANTHER" id="PTHR30408:SF12">
    <property type="entry name" value="TYPE I RESTRICTION ENZYME MJAVIII SPECIFICITY SUBUNIT"/>
    <property type="match status" value="1"/>
</dbReference>
<gene>
    <name evidence="5" type="ORF">CS006_00500</name>
</gene>
<dbReference type="AlphaFoldDB" id="A0A2M9HA74"/>
<keyword evidence="6" id="KW-1185">Reference proteome</keyword>
<evidence type="ECO:0000256" key="2">
    <source>
        <dbReference type="ARBA" id="ARBA00022747"/>
    </source>
</evidence>
<reference evidence="5 6" key="1">
    <citation type="submission" date="2017-10" db="EMBL/GenBank/DDBJ databases">
        <title>Draft genome sequences of strains TRE 1, TRE 9, TRE H and TRI 7, isolated from tamarins, belonging to four potential novel Bifidobacterium species.</title>
        <authorList>
            <person name="Mattarelli P."/>
            <person name="Modesto M."/>
            <person name="Puglisi E."/>
            <person name="Morelli L."/>
            <person name="Spezio C."/>
            <person name="Bonetti A."/>
            <person name="Sandri C."/>
        </authorList>
    </citation>
    <scope>NUCLEOTIDE SEQUENCE [LARGE SCALE GENOMIC DNA]</scope>
    <source>
        <strain evidence="6">TRE1</strain>
    </source>
</reference>
<keyword evidence="2" id="KW-0680">Restriction system</keyword>
<dbReference type="GO" id="GO:0009307">
    <property type="term" value="P:DNA restriction-modification system"/>
    <property type="evidence" value="ECO:0007669"/>
    <property type="project" value="UniProtKB-KW"/>
</dbReference>
<dbReference type="Gene3D" id="3.90.220.20">
    <property type="entry name" value="DNA methylase specificity domains"/>
    <property type="match status" value="2"/>
</dbReference>
<name>A0A2M9HA74_9BIFI</name>
<dbReference type="SUPFAM" id="SSF116734">
    <property type="entry name" value="DNA methylase specificity domain"/>
    <property type="match status" value="2"/>
</dbReference>
<dbReference type="InterPro" id="IPR044946">
    <property type="entry name" value="Restrct_endonuc_typeI_TRD_sf"/>
</dbReference>
<dbReference type="GO" id="GO:0003677">
    <property type="term" value="F:DNA binding"/>
    <property type="evidence" value="ECO:0007669"/>
    <property type="project" value="UniProtKB-KW"/>
</dbReference>
<dbReference type="InterPro" id="IPR000055">
    <property type="entry name" value="Restrct_endonuc_typeI_TRD"/>
</dbReference>
<dbReference type="PANTHER" id="PTHR30408">
    <property type="entry name" value="TYPE-1 RESTRICTION ENZYME ECOKI SPECIFICITY PROTEIN"/>
    <property type="match status" value="1"/>
</dbReference>
<keyword evidence="3" id="KW-0238">DNA-binding</keyword>
<comment type="caution">
    <text evidence="5">The sequence shown here is derived from an EMBL/GenBank/DDBJ whole genome shotgun (WGS) entry which is preliminary data.</text>
</comment>
<dbReference type="REBASE" id="245767">
    <property type="entry name" value="S.BspTRE1ORF495P"/>
</dbReference>
<organism evidence="5 6">
    <name type="scientific">Bifidobacterium primatium</name>
    <dbReference type="NCBI Taxonomy" id="2045438"/>
    <lineage>
        <taxon>Bacteria</taxon>
        <taxon>Bacillati</taxon>
        <taxon>Actinomycetota</taxon>
        <taxon>Actinomycetes</taxon>
        <taxon>Bifidobacteriales</taxon>
        <taxon>Bifidobacteriaceae</taxon>
        <taxon>Bifidobacterium</taxon>
    </lineage>
</organism>
<protein>
    <recommendedName>
        <fullName evidence="4">Type I restriction modification DNA specificity domain-containing protein</fullName>
    </recommendedName>
</protein>
<dbReference type="InterPro" id="IPR052021">
    <property type="entry name" value="Type-I_RS_S_subunit"/>
</dbReference>
<dbReference type="Proteomes" id="UP000229095">
    <property type="component" value="Unassembled WGS sequence"/>
</dbReference>
<evidence type="ECO:0000259" key="4">
    <source>
        <dbReference type="Pfam" id="PF01420"/>
    </source>
</evidence>
<feature type="domain" description="Type I restriction modification DNA specificity" evidence="4">
    <location>
        <begin position="19"/>
        <end position="182"/>
    </location>
</feature>
<proteinExistence type="inferred from homology"/>